<evidence type="ECO:0000256" key="3">
    <source>
        <dbReference type="ARBA" id="ARBA00022525"/>
    </source>
</evidence>
<evidence type="ECO:0000256" key="4">
    <source>
        <dbReference type="ARBA" id="ARBA00022729"/>
    </source>
</evidence>
<keyword evidence="5" id="KW-0278">Fertilization</keyword>
<feature type="chain" id="PRO_5012345531" description="Prolamin-like domain-containing protein" evidence="9">
    <location>
        <begin position="27"/>
        <end position="150"/>
    </location>
</feature>
<accession>A0A1S8ACX4</accession>
<proteinExistence type="inferred from homology"/>
<evidence type="ECO:0000256" key="9">
    <source>
        <dbReference type="SAM" id="SignalP"/>
    </source>
</evidence>
<dbReference type="InterPro" id="IPR008502">
    <property type="entry name" value="Prolamin-like"/>
</dbReference>
<dbReference type="GO" id="GO:0005576">
    <property type="term" value="C:extracellular region"/>
    <property type="evidence" value="ECO:0007669"/>
    <property type="project" value="UniProtKB-SubCell"/>
</dbReference>
<name>A0A1S8ACX4_CITLI</name>
<comment type="similarity">
    <text evidence="8">Belongs to the plant egg cell-secreted peptide family.</text>
</comment>
<evidence type="ECO:0000256" key="8">
    <source>
        <dbReference type="ARBA" id="ARBA00034484"/>
    </source>
</evidence>
<comment type="subcellular location">
    <subcellularLocation>
        <location evidence="1">Cytoplasmic vesicle</location>
    </subcellularLocation>
    <subcellularLocation>
        <location evidence="2">Secreted</location>
    </subcellularLocation>
</comment>
<dbReference type="InterPro" id="IPR044711">
    <property type="entry name" value="EC11-15"/>
</dbReference>
<feature type="domain" description="Prolamin-like" evidence="10">
    <location>
        <begin position="58"/>
        <end position="99"/>
    </location>
</feature>
<evidence type="ECO:0000256" key="2">
    <source>
        <dbReference type="ARBA" id="ARBA00004613"/>
    </source>
</evidence>
<evidence type="ECO:0000256" key="7">
    <source>
        <dbReference type="ARBA" id="ARBA00034457"/>
    </source>
</evidence>
<evidence type="ECO:0000313" key="11">
    <source>
        <dbReference type="EMBL" id="JAV45291.1"/>
    </source>
</evidence>
<protein>
    <recommendedName>
        <fullName evidence="10">Prolamin-like domain-containing protein</fullName>
    </recommendedName>
</protein>
<organism evidence="11">
    <name type="scientific">Citrus limon</name>
    <name type="common">Lemon</name>
    <name type="synonym">Citrus medica var. limon</name>
    <dbReference type="NCBI Taxonomy" id="2708"/>
    <lineage>
        <taxon>Eukaryota</taxon>
        <taxon>Viridiplantae</taxon>
        <taxon>Streptophyta</taxon>
        <taxon>Embryophyta</taxon>
        <taxon>Tracheophyta</taxon>
        <taxon>Spermatophyta</taxon>
        <taxon>Magnoliopsida</taxon>
        <taxon>eudicotyledons</taxon>
        <taxon>Gunneridae</taxon>
        <taxon>Pentapetalae</taxon>
        <taxon>rosids</taxon>
        <taxon>malvids</taxon>
        <taxon>Sapindales</taxon>
        <taxon>Rutaceae</taxon>
        <taxon>Aurantioideae</taxon>
        <taxon>Citrus</taxon>
    </lineage>
</organism>
<keyword evidence="6" id="KW-0968">Cytoplasmic vesicle</keyword>
<dbReference type="PANTHER" id="PTHR35293">
    <property type="entry name" value="EGG CELL-SECRETED PROTEIN 1.5"/>
    <property type="match status" value="1"/>
</dbReference>
<evidence type="ECO:0000256" key="6">
    <source>
        <dbReference type="ARBA" id="ARBA00023329"/>
    </source>
</evidence>
<sequence>MITMAIKNNVFFIIWVLMMTCHRAYATESRSYDLNNNNMNNPNLGPCYGPDSGQAYYECFKAIQGLNSCSNLIAKFFTVSRSDIAQCCSAIDRVTSECSSWPDANTYTDPLPAFGYTDQELDMLVCYCSRASSPAASSAPAPALAPNLIY</sequence>
<dbReference type="PANTHER" id="PTHR35293:SF10">
    <property type="entry name" value="EGG CELL-SECRETED PROTEIN 1.2-RELATED"/>
    <property type="match status" value="1"/>
</dbReference>
<dbReference type="EMBL" id="GFAY01000359">
    <property type="protein sequence ID" value="JAV45291.1"/>
    <property type="molecule type" value="Transcribed_RNA"/>
</dbReference>
<comment type="function">
    <text evidence="7">Involved in the regulation of gamete interactions during the double fertilization and to prevent multiple-pollen tube attraction; mediates the redistribution of the gamete fusogen HAP2/GCS1 to the cell surface after secretion upon sperm arrival.</text>
</comment>
<evidence type="ECO:0000259" key="10">
    <source>
        <dbReference type="Pfam" id="PF05617"/>
    </source>
</evidence>
<dbReference type="GO" id="GO:0031410">
    <property type="term" value="C:cytoplasmic vesicle"/>
    <property type="evidence" value="ECO:0007669"/>
    <property type="project" value="UniProtKB-SubCell"/>
</dbReference>
<dbReference type="GO" id="GO:0009567">
    <property type="term" value="P:double fertilization forming a zygote and endosperm"/>
    <property type="evidence" value="ECO:0007669"/>
    <property type="project" value="InterPro"/>
</dbReference>
<dbReference type="GO" id="GO:0080155">
    <property type="term" value="P:regulation of double fertilization forming a zygote and endosperm"/>
    <property type="evidence" value="ECO:0007669"/>
    <property type="project" value="UniProtKB-ARBA"/>
</dbReference>
<evidence type="ECO:0000256" key="5">
    <source>
        <dbReference type="ARBA" id="ARBA00023279"/>
    </source>
</evidence>
<keyword evidence="4 9" id="KW-0732">Signal</keyword>
<keyword evidence="3" id="KW-0964">Secreted</keyword>
<dbReference type="GO" id="GO:2000008">
    <property type="term" value="P:regulation of protein localization to cell surface"/>
    <property type="evidence" value="ECO:0007669"/>
    <property type="project" value="UniProtKB-ARBA"/>
</dbReference>
<dbReference type="AlphaFoldDB" id="A0A1S8ACX4"/>
<evidence type="ECO:0000256" key="1">
    <source>
        <dbReference type="ARBA" id="ARBA00004541"/>
    </source>
</evidence>
<feature type="signal peptide" evidence="9">
    <location>
        <begin position="1"/>
        <end position="26"/>
    </location>
</feature>
<reference evidence="11" key="1">
    <citation type="submission" date="2016-12" db="EMBL/GenBank/DDBJ databases">
        <title>Transcriptomic, proteomic, and metabolomic analysis of Citrus limon response to graft inoculation by Candidatus Liberibacter asiaticus.</title>
        <authorList>
            <person name="Ramsey J."/>
            <person name="Chin E."/>
            <person name="Chavez J."/>
            <person name="Saha S."/>
            <person name="Mischuk D."/>
            <person name="Mahoney J."/>
            <person name="Mohr J."/>
            <person name="Robison F."/>
            <person name="Godfrey K."/>
            <person name="Levesque C."/>
            <person name="Foster L."/>
            <person name="Xu Y."/>
            <person name="Strickler S."/>
            <person name="Fernandez-Pozo N."/>
            <person name="Polek M.L."/>
            <person name="Giovannoni J."/>
            <person name="Mueller L.A."/>
            <person name="Slupsky C."/>
            <person name="Bruce J."/>
            <person name="Cilia M."/>
        </authorList>
    </citation>
    <scope>NUCLEOTIDE SEQUENCE</scope>
</reference>
<dbReference type="Pfam" id="PF05617">
    <property type="entry name" value="Prolamin_like"/>
    <property type="match status" value="1"/>
</dbReference>